<dbReference type="AlphaFoldDB" id="A0A0A8VFR9"/>
<sequence length="45" mass="4999">MTHEWDKLSSDFAQSFNGFTGCLTGFLAGQVRFLPFKSLNSQLNG</sequence>
<accession>A0A0A8VFR9</accession>
<proteinExistence type="predicted"/>
<dbReference type="EMBL" id="LN681231">
    <property type="protein sequence ID" value="CEK27198.1"/>
    <property type="molecule type" value="Genomic_DNA"/>
</dbReference>
<organism evidence="1">
    <name type="scientific">Yersinia ruckeri</name>
    <dbReference type="NCBI Taxonomy" id="29486"/>
    <lineage>
        <taxon>Bacteria</taxon>
        <taxon>Pseudomonadati</taxon>
        <taxon>Pseudomonadota</taxon>
        <taxon>Gammaproteobacteria</taxon>
        <taxon>Enterobacterales</taxon>
        <taxon>Yersiniaceae</taxon>
        <taxon>Yersinia</taxon>
    </lineage>
</organism>
<protein>
    <submittedName>
        <fullName evidence="1">Uncharacterized protein</fullName>
    </submittedName>
</protein>
<name>A0A0A8VFR9_YERRU</name>
<evidence type="ECO:0000313" key="1">
    <source>
        <dbReference type="EMBL" id="CEK27198.1"/>
    </source>
</evidence>
<gene>
    <name evidence="1" type="ORF">CSF007_7210</name>
</gene>
<dbReference type="PROSITE" id="PS51257">
    <property type="entry name" value="PROKAR_LIPOPROTEIN"/>
    <property type="match status" value="1"/>
</dbReference>
<reference evidence="1" key="1">
    <citation type="journal article" date="2015" name="Genome Announc.">
        <title>Complete Genome Sequence of Yersinia ruckeri Strain CSF007-82, Etiologic Agent of Red Mouth Disease in Salmonid Fish.</title>
        <authorList>
            <person name="Nelson M.C."/>
            <person name="LaPatra S.E."/>
            <person name="Welch T.J."/>
            <person name="Graf J."/>
        </authorList>
    </citation>
    <scope>NUCLEOTIDE SEQUENCE</scope>
    <source>
        <strain evidence="1">CSF007-82</strain>
    </source>
</reference>